<accession>A8LRJ5</accession>
<sequence>MRYFLSACLVSLALLGAAAPVAAQTARPLLLEGTQTVFQRVLTKPGAQIRSAPQGQVIASMPAFQPLYVYQRANGWLAVANSNAGGPTGWISEAEAVDWKQNIVGAFTNAAGRERQFFFETEEQLRWLMNHEALRAVQARLLAQAEAGIVDGAEGVVAIEPEEFVNIRDELYLMPILDFVEDLHPVNYEDVLLMQVASVPKDAAPPTAPEKGEGAGPFDVGIVFVLDTTQSMEPYIAATQRVLQSTVQDIAGTEIGELVNFGVIGFRDNTDAVPELEYRTKVLMPLARRADQAPVIAAIGSATQVARANSPGFNEDSLAGVEDAIDEIDWDQLGAGDPIDARYVILVTDAGPKDPRDPNARSEIGVRELQTDAEGRRIVVMTLHLKTPVGGAANHEYAEARYRELSRFAGREYYFPIEGGSEQAFAATAQRLVTALTDHVRVARGETAVLPEAEAGDDLVALGRAMRLAYLGAQRGTQAPAVIQGWIADRAVEAPQAQVIEPRLLVTKNEMATMAELLDNLVRLGEQATGTDDAYSFFGQVRGVIAQMAQNPDRLVNPDTDTLGGALEYLERLPYQSQLLQMTEDRWGQSAMLRRGIIDGMRQKLVQYRKWLFDPTVWTALYEGAPDGELVFAMPFDVLP</sequence>
<dbReference type="KEGG" id="dsh:Dshi_0900"/>
<dbReference type="Gene3D" id="3.40.50.410">
    <property type="entry name" value="von Willebrand factor, type A domain"/>
    <property type="match status" value="1"/>
</dbReference>
<name>A8LRJ5_DINSH</name>
<dbReference type="CDD" id="cd00198">
    <property type="entry name" value="vWFA"/>
    <property type="match status" value="1"/>
</dbReference>
<organism evidence="3 4">
    <name type="scientific">Dinoroseobacter shibae (strain DSM 16493 / NCIMB 14021 / DFL 12)</name>
    <dbReference type="NCBI Taxonomy" id="398580"/>
    <lineage>
        <taxon>Bacteria</taxon>
        <taxon>Pseudomonadati</taxon>
        <taxon>Pseudomonadota</taxon>
        <taxon>Alphaproteobacteria</taxon>
        <taxon>Rhodobacterales</taxon>
        <taxon>Roseobacteraceae</taxon>
        <taxon>Dinoroseobacter</taxon>
    </lineage>
</organism>
<dbReference type="eggNOG" id="COG2304">
    <property type="taxonomic scope" value="Bacteria"/>
</dbReference>
<dbReference type="InterPro" id="IPR036465">
    <property type="entry name" value="vWFA_dom_sf"/>
</dbReference>
<dbReference type="EMBL" id="CP000830">
    <property type="protein sequence ID" value="ABV92645.1"/>
    <property type="molecule type" value="Genomic_DNA"/>
</dbReference>
<proteinExistence type="predicted"/>
<evidence type="ECO:0000259" key="2">
    <source>
        <dbReference type="PROSITE" id="PS50234"/>
    </source>
</evidence>
<evidence type="ECO:0000313" key="3">
    <source>
        <dbReference type="EMBL" id="ABV92645.1"/>
    </source>
</evidence>
<evidence type="ECO:0000313" key="4">
    <source>
        <dbReference type="Proteomes" id="UP000006833"/>
    </source>
</evidence>
<evidence type="ECO:0000256" key="1">
    <source>
        <dbReference type="SAM" id="SignalP"/>
    </source>
</evidence>
<keyword evidence="4" id="KW-1185">Reference proteome</keyword>
<dbReference type="Proteomes" id="UP000006833">
    <property type="component" value="Chromosome"/>
</dbReference>
<feature type="signal peptide" evidence="1">
    <location>
        <begin position="1"/>
        <end position="23"/>
    </location>
</feature>
<dbReference type="AlphaFoldDB" id="A8LRJ5"/>
<dbReference type="InterPro" id="IPR002035">
    <property type="entry name" value="VWF_A"/>
</dbReference>
<feature type="domain" description="VWFA" evidence="2">
    <location>
        <begin position="221"/>
        <end position="432"/>
    </location>
</feature>
<feature type="chain" id="PRO_5002723056" description="VWFA domain-containing protein" evidence="1">
    <location>
        <begin position="24"/>
        <end position="640"/>
    </location>
</feature>
<dbReference type="HOGENOM" id="CLU_404175_0_0_5"/>
<dbReference type="RefSeq" id="WP_012177576.1">
    <property type="nucleotide sequence ID" value="NC_009952.1"/>
</dbReference>
<gene>
    <name evidence="3" type="ordered locus">Dshi_0900</name>
</gene>
<protein>
    <recommendedName>
        <fullName evidence="2">VWFA domain-containing protein</fullName>
    </recommendedName>
</protein>
<dbReference type="STRING" id="398580.Dshi_0900"/>
<keyword evidence="1" id="KW-0732">Signal</keyword>
<dbReference type="PROSITE" id="PS50234">
    <property type="entry name" value="VWFA"/>
    <property type="match status" value="1"/>
</dbReference>
<reference evidence="4" key="1">
    <citation type="journal article" date="2010" name="ISME J.">
        <title>The complete genome sequence of the algal symbiont Dinoroseobacter shibae: a hitchhiker's guide to life in the sea.</title>
        <authorList>
            <person name="Wagner-Dobler I."/>
            <person name="Ballhausen B."/>
            <person name="Berger M."/>
            <person name="Brinkhoff T."/>
            <person name="Buchholz I."/>
            <person name="Bunk B."/>
            <person name="Cypionka H."/>
            <person name="Daniel R."/>
            <person name="Drepper T."/>
            <person name="Gerdts G."/>
            <person name="Hahnke S."/>
            <person name="Han C."/>
            <person name="Jahn D."/>
            <person name="Kalhoefer D."/>
            <person name="Kiss H."/>
            <person name="Klenk H.P."/>
            <person name="Kyrpides N."/>
            <person name="Liebl W."/>
            <person name="Liesegang H."/>
            <person name="Meincke L."/>
            <person name="Pati A."/>
            <person name="Petersen J."/>
            <person name="Piekarski T."/>
            <person name="Pommerenke C."/>
            <person name="Pradella S."/>
            <person name="Pukall R."/>
            <person name="Rabus R."/>
            <person name="Stackebrandt E."/>
            <person name="Thole S."/>
            <person name="Thompson L."/>
            <person name="Tielen P."/>
            <person name="Tomasch J."/>
            <person name="von Jan M."/>
            <person name="Wanphrut N."/>
            <person name="Wichels A."/>
            <person name="Zech H."/>
            <person name="Simon M."/>
        </authorList>
    </citation>
    <scope>NUCLEOTIDE SEQUENCE [LARGE SCALE GENOMIC DNA]</scope>
    <source>
        <strain evidence="4">DSM 16493 / NCIMB 14021 / DFL 12</strain>
    </source>
</reference>
<dbReference type="SUPFAM" id="SSF53300">
    <property type="entry name" value="vWA-like"/>
    <property type="match status" value="1"/>
</dbReference>